<comment type="caution">
    <text evidence="1">The sequence shown here is derived from an EMBL/GenBank/DDBJ whole genome shotgun (WGS) entry which is preliminary data.</text>
</comment>
<dbReference type="EMBL" id="JBANDL010000002">
    <property type="protein sequence ID" value="MEI2453177.1"/>
    <property type="molecule type" value="Genomic_DNA"/>
</dbReference>
<name>A0ABU8CWN1_9GAMM</name>
<gene>
    <name evidence="1" type="ORF">V2J18_00645</name>
</gene>
<dbReference type="Proteomes" id="UP001387215">
    <property type="component" value="Unassembled WGS sequence"/>
</dbReference>
<organism evidence="1 2">
    <name type="scientific">Lysobacter firmicutimachus</name>
    <dbReference type="NCBI Taxonomy" id="1792846"/>
    <lineage>
        <taxon>Bacteria</taxon>
        <taxon>Pseudomonadati</taxon>
        <taxon>Pseudomonadota</taxon>
        <taxon>Gammaproteobacteria</taxon>
        <taxon>Lysobacterales</taxon>
        <taxon>Lysobacteraceae</taxon>
        <taxon>Lysobacter</taxon>
    </lineage>
</organism>
<protein>
    <recommendedName>
        <fullName evidence="3">DUF2262 domain-containing protein</fullName>
    </recommendedName>
</protein>
<dbReference type="RefSeq" id="WP_336130585.1">
    <property type="nucleotide sequence ID" value="NZ_JBANDL010000002.1"/>
</dbReference>
<keyword evidence="2" id="KW-1185">Reference proteome</keyword>
<evidence type="ECO:0000313" key="1">
    <source>
        <dbReference type="EMBL" id="MEI2453177.1"/>
    </source>
</evidence>
<reference evidence="1 2" key="1">
    <citation type="submission" date="2024-02" db="EMBL/GenBank/DDBJ databases">
        <title>Lysobacter Genome Sequencing and Mining.</title>
        <authorList>
            <person name="Bierman J."/>
            <person name="Walker M.C."/>
        </authorList>
    </citation>
    <scope>NUCLEOTIDE SEQUENCE [LARGE SCALE GENOMIC DNA]</scope>
    <source>
        <strain evidence="1 2">PB6250</strain>
    </source>
</reference>
<evidence type="ECO:0008006" key="3">
    <source>
        <dbReference type="Google" id="ProtNLM"/>
    </source>
</evidence>
<sequence>MSMFDDLKLQDEVVTGTCALHGGVLDVEFDLEQDGADIGDFAELISASERWIAEFSSETLSKLKGALAKELTDSAYEGWEEGATDRDYAGLEKELTLTKIRFFADEAVSLVFVAKREYADMDIYCQIDKAFEIEDVMVE</sequence>
<accession>A0ABU8CWN1</accession>
<evidence type="ECO:0000313" key="2">
    <source>
        <dbReference type="Proteomes" id="UP001387215"/>
    </source>
</evidence>
<proteinExistence type="predicted"/>